<proteinExistence type="predicted"/>
<accession>A0AAP2D957</accession>
<evidence type="ECO:0000313" key="2">
    <source>
        <dbReference type="Proteomes" id="UP001319180"/>
    </source>
</evidence>
<sequence>MLQRRIIKKMILVLGCTAGTVLLGGSAFLYSKFHIMPYDRAWFLSYKMDTIDVHHTNWACDCADFTFHRTPPADADTIPDADFFFIEPSDPSLGVREAFYDSGYFNQYIRLTGRFYTDLGISRSYELKTPEKPEHARVFRYDKIEYVDK</sequence>
<gene>
    <name evidence="1" type="ORF">KK078_14240</name>
</gene>
<dbReference type="RefSeq" id="WP_254090953.1">
    <property type="nucleotide sequence ID" value="NZ_JAHESC010000019.1"/>
</dbReference>
<keyword evidence="2" id="KW-1185">Reference proteome</keyword>
<name>A0AAP2D957_9BACT</name>
<reference evidence="1 2" key="1">
    <citation type="submission" date="2021-05" db="EMBL/GenBank/DDBJ databases">
        <title>A Polyphasic approach of four new species of the genus Ohtaekwangia: Ohtaekwangia histidinii sp. nov., Ohtaekwangia cretensis sp. nov., Ohtaekwangia indiensis sp. nov., Ohtaekwangia reichenbachii sp. nov. from diverse environment.</title>
        <authorList>
            <person name="Octaviana S."/>
        </authorList>
    </citation>
    <scope>NUCLEOTIDE SEQUENCE [LARGE SCALE GENOMIC DNA]</scope>
    <source>
        <strain evidence="1 2">PWU37</strain>
    </source>
</reference>
<dbReference type="AlphaFoldDB" id="A0AAP2D957"/>
<protein>
    <submittedName>
        <fullName evidence="1">Uncharacterized protein</fullName>
    </submittedName>
</protein>
<dbReference type="EMBL" id="JAHESC010000019">
    <property type="protein sequence ID" value="MBT1687723.1"/>
    <property type="molecule type" value="Genomic_DNA"/>
</dbReference>
<comment type="caution">
    <text evidence="1">The sequence shown here is derived from an EMBL/GenBank/DDBJ whole genome shotgun (WGS) entry which is preliminary data.</text>
</comment>
<organism evidence="1 2">
    <name type="scientific">Dawidia soli</name>
    <dbReference type="NCBI Taxonomy" id="2782352"/>
    <lineage>
        <taxon>Bacteria</taxon>
        <taxon>Pseudomonadati</taxon>
        <taxon>Bacteroidota</taxon>
        <taxon>Cytophagia</taxon>
        <taxon>Cytophagales</taxon>
        <taxon>Chryseotaleaceae</taxon>
        <taxon>Dawidia</taxon>
    </lineage>
</organism>
<dbReference type="Proteomes" id="UP001319180">
    <property type="component" value="Unassembled WGS sequence"/>
</dbReference>
<evidence type="ECO:0000313" key="1">
    <source>
        <dbReference type="EMBL" id="MBT1687723.1"/>
    </source>
</evidence>